<dbReference type="SUPFAM" id="SSF53448">
    <property type="entry name" value="Nucleotide-diphospho-sugar transferases"/>
    <property type="match status" value="1"/>
</dbReference>
<organism evidence="1 2">
    <name type="scientific">Durusdinium trenchii</name>
    <dbReference type="NCBI Taxonomy" id="1381693"/>
    <lineage>
        <taxon>Eukaryota</taxon>
        <taxon>Sar</taxon>
        <taxon>Alveolata</taxon>
        <taxon>Dinophyceae</taxon>
        <taxon>Suessiales</taxon>
        <taxon>Symbiodiniaceae</taxon>
        <taxon>Durusdinium</taxon>
    </lineage>
</organism>
<protein>
    <submittedName>
        <fullName evidence="1">Uncharacterized protein</fullName>
    </submittedName>
</protein>
<feature type="non-terminal residue" evidence="1">
    <location>
        <position position="437"/>
    </location>
</feature>
<dbReference type="InterPro" id="IPR029044">
    <property type="entry name" value="Nucleotide-diphossugar_trans"/>
</dbReference>
<sequence length="437" mass="49152">MHGRCVATQRQREEVRGSRACDRCGDRVELTDADLDRMLGTVAVVTCHFNPVGYRRPVANYERFIEAFPADVRRFLTVELSFDGRTLPIDNRSERIHIAGDPSRHLMWQKEALLNVGFADVLGDPSIEYVAWIDADLIWDEPRVLQEGIRQIRDGSAAVQLFSSIAMQDAAGQVESVRASASAGFAATGKHNGSPGGAWLARADLLRHVGGLSPYNVVGGGDQFAVEGFTGCRAECAYRHVSQHLVTIDTEWAMRARRWITARRLRSSFVDATVQHLWHGDRSNRRYDQRRRVLADYDPARDVRINADGILEWTGANPRLERAVAEYFAGVRGTQRSETMKTADIKNLTINEIRSLSFHECERIERQVDRVFDRMTARYEAMSDAEFAAATINEKLSVTYDDGTTEMVDWDDACIWLSGTEVFGSPEKYGAVLEQSE</sequence>
<comment type="caution">
    <text evidence="1">The sequence shown here is derived from an EMBL/GenBank/DDBJ whole genome shotgun (WGS) entry which is preliminary data.</text>
</comment>
<proteinExistence type="predicted"/>
<dbReference type="Proteomes" id="UP001642464">
    <property type="component" value="Unassembled WGS sequence"/>
</dbReference>
<evidence type="ECO:0000313" key="1">
    <source>
        <dbReference type="EMBL" id="CAK9015067.1"/>
    </source>
</evidence>
<dbReference type="EMBL" id="CAXAMM010007695">
    <property type="protein sequence ID" value="CAK9015067.1"/>
    <property type="molecule type" value="Genomic_DNA"/>
</dbReference>
<evidence type="ECO:0000313" key="2">
    <source>
        <dbReference type="Proteomes" id="UP001642464"/>
    </source>
</evidence>
<gene>
    <name evidence="1" type="ORF">SCF082_LOCUS12596</name>
</gene>
<accession>A0ABP0JLS5</accession>
<reference evidence="1 2" key="1">
    <citation type="submission" date="2024-02" db="EMBL/GenBank/DDBJ databases">
        <authorList>
            <person name="Chen Y."/>
            <person name="Shah S."/>
            <person name="Dougan E. K."/>
            <person name="Thang M."/>
            <person name="Chan C."/>
        </authorList>
    </citation>
    <scope>NUCLEOTIDE SEQUENCE [LARGE SCALE GENOMIC DNA]</scope>
</reference>
<keyword evidence="2" id="KW-1185">Reference proteome</keyword>
<name>A0ABP0JLS5_9DINO</name>